<dbReference type="PANTHER" id="PTHR31227:SF1">
    <property type="entry name" value="DOMAIN OF UNKNOWN FUNCTION WSN DOMAIN-CONTAINING PROTEIN"/>
    <property type="match status" value="1"/>
</dbReference>
<evidence type="ECO:0000256" key="2">
    <source>
        <dbReference type="SAM" id="Phobius"/>
    </source>
</evidence>
<feature type="domain" description="Domain of unknown function WSN" evidence="4">
    <location>
        <begin position="41"/>
        <end position="107"/>
    </location>
</feature>
<dbReference type="PANTHER" id="PTHR31227">
    <property type="entry name" value="PROTEIN CBG15697"/>
    <property type="match status" value="1"/>
</dbReference>
<dbReference type="EMBL" id="CP092622">
    <property type="protein sequence ID" value="UMM21556.1"/>
    <property type="molecule type" value="Genomic_DNA"/>
</dbReference>
<accession>A0AAE9EHL4</accession>
<feature type="compositionally biased region" description="Basic and acidic residues" evidence="1">
    <location>
        <begin position="858"/>
        <end position="869"/>
    </location>
</feature>
<dbReference type="Pfam" id="PF02206">
    <property type="entry name" value="WSN"/>
    <property type="match status" value="1"/>
</dbReference>
<feature type="compositionally biased region" description="Basic and acidic residues" evidence="1">
    <location>
        <begin position="808"/>
        <end position="825"/>
    </location>
</feature>
<feature type="signal peptide" evidence="3">
    <location>
        <begin position="1"/>
        <end position="21"/>
    </location>
</feature>
<name>A0AAE9EHL4_CAEBR</name>
<feature type="compositionally biased region" description="Polar residues" evidence="1">
    <location>
        <begin position="844"/>
        <end position="857"/>
    </location>
</feature>
<protein>
    <recommendedName>
        <fullName evidence="4">Domain of unknown function WSN domain-containing protein</fullName>
    </recommendedName>
</protein>
<evidence type="ECO:0000313" key="5">
    <source>
        <dbReference type="EMBL" id="UMM21556.1"/>
    </source>
</evidence>
<keyword evidence="2" id="KW-1133">Transmembrane helix</keyword>
<feature type="compositionally biased region" description="Basic and acidic residues" evidence="1">
    <location>
        <begin position="759"/>
        <end position="774"/>
    </location>
</feature>
<organism evidence="5 6">
    <name type="scientific">Caenorhabditis briggsae</name>
    <dbReference type="NCBI Taxonomy" id="6238"/>
    <lineage>
        <taxon>Eukaryota</taxon>
        <taxon>Metazoa</taxon>
        <taxon>Ecdysozoa</taxon>
        <taxon>Nematoda</taxon>
        <taxon>Chromadorea</taxon>
        <taxon>Rhabditida</taxon>
        <taxon>Rhabditina</taxon>
        <taxon>Rhabditomorpha</taxon>
        <taxon>Rhabditoidea</taxon>
        <taxon>Rhabditidae</taxon>
        <taxon>Peloderinae</taxon>
        <taxon>Caenorhabditis</taxon>
    </lineage>
</organism>
<dbReference type="AlphaFoldDB" id="A0AAE9EHL4"/>
<keyword evidence="2" id="KW-0472">Membrane</keyword>
<dbReference type="Proteomes" id="UP000829354">
    <property type="component" value="Chromosome III"/>
</dbReference>
<feature type="region of interest" description="Disordered" evidence="1">
    <location>
        <begin position="741"/>
        <end position="908"/>
    </location>
</feature>
<feature type="compositionally biased region" description="Basic and acidic residues" evidence="1">
    <location>
        <begin position="888"/>
        <end position="908"/>
    </location>
</feature>
<gene>
    <name evidence="5" type="ORF">L5515_003182</name>
</gene>
<keyword evidence="2" id="KW-0812">Transmembrane</keyword>
<feature type="chain" id="PRO_5041935711" description="Domain of unknown function WSN domain-containing protein" evidence="3">
    <location>
        <begin position="22"/>
        <end position="959"/>
    </location>
</feature>
<evidence type="ECO:0000313" key="6">
    <source>
        <dbReference type="Proteomes" id="UP000829354"/>
    </source>
</evidence>
<proteinExistence type="predicted"/>
<feature type="compositionally biased region" description="Pro residues" evidence="1">
    <location>
        <begin position="782"/>
        <end position="791"/>
    </location>
</feature>
<keyword evidence="6" id="KW-1185">Reference proteome</keyword>
<dbReference type="SMART" id="SM00453">
    <property type="entry name" value="WSN"/>
    <property type="match status" value="1"/>
</dbReference>
<evidence type="ECO:0000256" key="1">
    <source>
        <dbReference type="SAM" id="MobiDB-lite"/>
    </source>
</evidence>
<keyword evidence="3" id="KW-0732">Signal</keyword>
<reference evidence="5 6" key="1">
    <citation type="submission" date="2022-04" db="EMBL/GenBank/DDBJ databases">
        <title>Chromosome-level reference genomes for two strains of Caenorhabditis briggsae: an improved platform for comparative genomics.</title>
        <authorList>
            <person name="Stevens L."/>
            <person name="Andersen E."/>
        </authorList>
    </citation>
    <scope>NUCLEOTIDE SEQUENCE [LARGE SCALE GENOMIC DNA]</scope>
    <source>
        <strain evidence="5">VX34</strain>
        <tissue evidence="5">Whole-organism</tissue>
    </source>
</reference>
<feature type="transmembrane region" description="Helical" evidence="2">
    <location>
        <begin position="695"/>
        <end position="719"/>
    </location>
</feature>
<dbReference type="InterPro" id="IPR003125">
    <property type="entry name" value="WSN"/>
</dbReference>
<evidence type="ECO:0000256" key="3">
    <source>
        <dbReference type="SAM" id="SignalP"/>
    </source>
</evidence>
<evidence type="ECO:0000259" key="4">
    <source>
        <dbReference type="SMART" id="SM00453"/>
    </source>
</evidence>
<sequence>MKIQILVVVAFLVLHFKGALQTKTPMEFTNQHKPVKATQYEDPKIVLDKLPGVFRILSAINLQNQLTNRTIKMDTVVQEILNLKSLKDLESFDKQKVDEFADKISRADFRSELDIVATEDAFIGLRKIQESWNSVHSKIQKFPKTVGGLDVVKTWNISGIFKEVDIDKILKELEGGEKAHFKTLLDARAKIPEFSSLENVWDLLNSIRPISNFARFMEVLNSSPLNVLKNFKTRKQGFQANLEILNDLATEDLDFKELVHLMSQPKSQDLENLSEDLHDPWILKNIQSYAPLDGLNRLIRLNKPIQEFQGSLNIPNYLETTLKTITLKSKPVEEEKVQTLADNVFENCFPLSHAHDPGETDKLKQLAINLNWLIIKVQALMAVAEAKNIELEETLTTLKPYLAVLKDQTNLESVIKEIMGSGKYITQFSNNSIIQDHVKLFDCIQKVPEAEFLEVSIRKIKFLREQNSEFSKSLKDISSEVSKSLESLEAVKDAGEGIRNEGNPNLTIFKDLEIYSSQIRKIQRFLNTIRVSGNPKNAFQKFQKSISELQEALYPMKSDLEAMEFSEVLEETYQKTSEKIRNFLDPLKKWKTQPKVSGNFKNLGFELTKLKEIGDLEIPGTSEIDSFELTKPGRLVKKELSNLKGAIRMMGGLELRFSSYNVSVEDVDKIFGILRNGSKNSENEETDIDHSGPTAFMITMICVGIVVFCAFLYFCLFDYRFPLYTVRQKLWNKMYKNKQKNMKTAREGNPPISGFSAQKDVKRGADGREIREKNQPGSAESLPPPPPPIPEAKPVSKETDPLNSPRALKKELPPIKELKVQKTDETLPTPPATAKATIKKQPSRTKTTVEPSKTTKTITKDESAADKETPPPQAPLTKIAPPTKQPSKKKDTLADDVDSTEKVEKTKSECKITYTRESKNTLDDVDPKIFNGKSRSTKFGMFRTSSIASSERKIEEKVN</sequence>